<evidence type="ECO:0000313" key="3">
    <source>
        <dbReference type="EMBL" id="WNC16189.1"/>
    </source>
</evidence>
<dbReference type="RefSeq" id="WP_310770613.1">
    <property type="nucleotide sequence ID" value="NZ_CP134050.1"/>
</dbReference>
<evidence type="ECO:0000259" key="2">
    <source>
        <dbReference type="Pfam" id="PF00144"/>
    </source>
</evidence>
<dbReference type="PANTHER" id="PTHR43283:SF11">
    <property type="entry name" value="BETA-LACTAMASE-RELATED DOMAIN-CONTAINING PROTEIN"/>
    <property type="match status" value="1"/>
</dbReference>
<protein>
    <submittedName>
        <fullName evidence="3">Serine hydrolase domain-containing protein</fullName>
        <ecNumber evidence="3">3.1.1.103</ecNumber>
    </submittedName>
</protein>
<dbReference type="InterPro" id="IPR012338">
    <property type="entry name" value="Beta-lactam/transpept-like"/>
</dbReference>
<dbReference type="InterPro" id="IPR050789">
    <property type="entry name" value="Diverse_Enzym_Activities"/>
</dbReference>
<dbReference type="GO" id="GO:0016787">
    <property type="term" value="F:hydrolase activity"/>
    <property type="evidence" value="ECO:0007669"/>
    <property type="project" value="UniProtKB-KW"/>
</dbReference>
<dbReference type="SUPFAM" id="SSF56601">
    <property type="entry name" value="beta-lactamase/transpeptidase-like"/>
    <property type="match status" value="1"/>
</dbReference>
<sequence length="348" mass="38214">MDDVRELLQGWVKKGLLTGVSLRVVAGSDICFSCDAGTTSVDGGLPVTRDTMFDLASLTKVTATLPALLLLLQEGKIRSDDPIGVYFPGCPSDKQSLTIAQLLTHTSGLPADLAERRRDQTLALPDLLYEQKLLHEPGTQVVYSDLGMIWLGMLVEAVTGERLDEFACRRIFAPLGMNQTCYCPNNRGFQNIAQTEFCALTGRYISGEVHDEKAFAMGGVAGHAGLFATADDLCTYALSWMHDDRAIIEKEWRQRASGCRTGPGIERRGYGWQCNDVSGQLSCGTGFHPDSYGHTGFTGTSIWIDPVHQWAVVFLTNAVHLGRDHRLRQLRPLIHDAVTAHLYQSLTS</sequence>
<feature type="domain" description="Beta-lactamase-related" evidence="2">
    <location>
        <begin position="8"/>
        <end position="327"/>
    </location>
</feature>
<accession>A0ABY9T8F9</accession>
<dbReference type="Pfam" id="PF00144">
    <property type="entry name" value="Beta-lactamase"/>
    <property type="match status" value="1"/>
</dbReference>
<reference evidence="3 4" key="1">
    <citation type="submission" date="2023-09" db="EMBL/GenBank/DDBJ databases">
        <title>Complete Genome and Methylome dissection of Bacillus brevis NEB573 original source of BbsI restriction endonuclease.</title>
        <authorList>
            <person name="Fomenkov A."/>
            <person name="Roberts R.D."/>
        </authorList>
    </citation>
    <scope>NUCLEOTIDE SEQUENCE [LARGE SCALE GENOMIC DNA]</scope>
    <source>
        <strain evidence="3 4">NEB573</strain>
    </source>
</reference>
<dbReference type="InterPro" id="IPR001466">
    <property type="entry name" value="Beta-lactam-related"/>
</dbReference>
<gene>
    <name evidence="3" type="ORF">RGB73_07695</name>
</gene>
<dbReference type="Proteomes" id="UP001256827">
    <property type="component" value="Chromosome"/>
</dbReference>
<dbReference type="Gene3D" id="3.40.710.10">
    <property type="entry name" value="DD-peptidase/beta-lactamase superfamily"/>
    <property type="match status" value="1"/>
</dbReference>
<keyword evidence="1 3" id="KW-0378">Hydrolase</keyword>
<dbReference type="EMBL" id="CP134050">
    <property type="protein sequence ID" value="WNC16189.1"/>
    <property type="molecule type" value="Genomic_DNA"/>
</dbReference>
<dbReference type="PANTHER" id="PTHR43283">
    <property type="entry name" value="BETA-LACTAMASE-RELATED"/>
    <property type="match status" value="1"/>
</dbReference>
<keyword evidence="4" id="KW-1185">Reference proteome</keyword>
<evidence type="ECO:0000313" key="4">
    <source>
        <dbReference type="Proteomes" id="UP001256827"/>
    </source>
</evidence>
<organism evidence="3 4">
    <name type="scientific">Brevibacillus brevis</name>
    <name type="common">Bacillus brevis</name>
    <dbReference type="NCBI Taxonomy" id="1393"/>
    <lineage>
        <taxon>Bacteria</taxon>
        <taxon>Bacillati</taxon>
        <taxon>Bacillota</taxon>
        <taxon>Bacilli</taxon>
        <taxon>Bacillales</taxon>
        <taxon>Paenibacillaceae</taxon>
        <taxon>Brevibacillus</taxon>
    </lineage>
</organism>
<name>A0ABY9T8F9_BREBE</name>
<dbReference type="EC" id="3.1.1.103" evidence="3"/>
<evidence type="ECO:0000256" key="1">
    <source>
        <dbReference type="ARBA" id="ARBA00022801"/>
    </source>
</evidence>
<proteinExistence type="predicted"/>